<dbReference type="Pfam" id="PF13289">
    <property type="entry name" value="SIR2_2"/>
    <property type="match status" value="1"/>
</dbReference>
<accession>A0A722Y1X6</accession>
<dbReference type="EMBL" id="DAAQKM010000017">
    <property type="protein sequence ID" value="HAD9720093.1"/>
    <property type="molecule type" value="Genomic_DNA"/>
</dbReference>
<dbReference type="RefSeq" id="WP_028985770.1">
    <property type="nucleotide sequence ID" value="NZ_CP149468.1"/>
</dbReference>
<dbReference type="EMBL" id="DAAQHL010000017">
    <property type="protein sequence ID" value="HAD9334803.1"/>
    <property type="molecule type" value="Genomic_DNA"/>
</dbReference>
<protein>
    <submittedName>
        <fullName evidence="1">Uncharacterized protein</fullName>
    </submittedName>
</protein>
<evidence type="ECO:0000313" key="2">
    <source>
        <dbReference type="EMBL" id="HAD9720093.1"/>
    </source>
</evidence>
<evidence type="ECO:0000313" key="1">
    <source>
        <dbReference type="EMBL" id="HAD9334803.1"/>
    </source>
</evidence>
<reference evidence="1" key="2">
    <citation type="submission" date="2019-01" db="EMBL/GenBank/DDBJ databases">
        <authorList>
            <consortium name="NCBI Pathogen Detection Project"/>
        </authorList>
    </citation>
    <scope>NUCLEOTIDE SEQUENCE</scope>
    <source>
        <strain evidence="1">R17.4843</strain>
        <strain evidence="2">R17.5155</strain>
    </source>
</reference>
<gene>
    <name evidence="1" type="ORF">G1423_22795</name>
    <name evidence="2" type="ORF">G1523_22720</name>
</gene>
<name>A0A722Y1X6_SALER</name>
<proteinExistence type="predicted"/>
<comment type="caution">
    <text evidence="1">The sequence shown here is derived from an EMBL/GenBank/DDBJ whole genome shotgun (WGS) entry which is preliminary data.</text>
</comment>
<organism evidence="1">
    <name type="scientific">Salmonella enterica</name>
    <name type="common">Salmonella choleraesuis</name>
    <dbReference type="NCBI Taxonomy" id="28901"/>
    <lineage>
        <taxon>Bacteria</taxon>
        <taxon>Pseudomonadati</taxon>
        <taxon>Pseudomonadota</taxon>
        <taxon>Gammaproteobacteria</taxon>
        <taxon>Enterobacterales</taxon>
        <taxon>Enterobacteriaceae</taxon>
        <taxon>Salmonella</taxon>
    </lineage>
</organism>
<dbReference type="AlphaFoldDB" id="A0A722Y1X6"/>
<sequence>MAVKRAYYGNDSDRDYLERIFQSANINFLIGSGASLPAIKVLGTIETDLQQLINDEQEDEYLRMAADFLSDVWLPHECMLKRGYGTPFAPQVITDLECTRANYDAFMSSLEKILTRRRTGLLPRRINVFTTNYDLFIEEAATRNNNILFNDGFNRRASILGDAEFDAGSFNHSVSATGNLYNYKVELPTVNLIKLHGSLSWQHSKGKIIYRIADIKPLDFPTLAEMKGWVLAHALILPRKEKFKETLLQNVYYDLLRTYSNELDKEATLLIVFGFSFADEHIETITKKALRNATLKLLIFAFDEASVNGFMEKFRDYSNVEIIYRPGRNVDFPVMNNIITCYLGGSR</sequence>
<reference evidence="1" key="1">
    <citation type="journal article" date="2018" name="Genome Biol.">
        <title>SKESA: strategic k-mer extension for scrupulous assemblies.</title>
        <authorList>
            <person name="Souvorov A."/>
            <person name="Agarwala R."/>
            <person name="Lipman D.J."/>
        </authorList>
    </citation>
    <scope>NUCLEOTIDE SEQUENCE</scope>
    <source>
        <strain evidence="1">R17.4843</strain>
        <strain evidence="2">R17.5155</strain>
    </source>
</reference>